<keyword evidence="3" id="KW-0472">Membrane</keyword>
<accession>A0ABW9MZY5</accession>
<evidence type="ECO:0000313" key="6">
    <source>
        <dbReference type="Proteomes" id="UP001637993"/>
    </source>
</evidence>
<feature type="transmembrane region" description="Helical" evidence="3">
    <location>
        <begin position="513"/>
        <end position="533"/>
    </location>
</feature>
<organism evidence="5 6">
    <name type="scientific">Anaerococcus groningensis</name>
    <dbReference type="NCBI Taxonomy" id="3115616"/>
    <lineage>
        <taxon>Bacteria</taxon>
        <taxon>Bacillati</taxon>
        <taxon>Bacillota</taxon>
        <taxon>Tissierellia</taxon>
        <taxon>Tissierellales</taxon>
        <taxon>Peptoniphilaceae</taxon>
        <taxon>Anaerococcus</taxon>
    </lineage>
</organism>
<evidence type="ECO:0000313" key="5">
    <source>
        <dbReference type="EMBL" id="MFO3717425.1"/>
    </source>
</evidence>
<feature type="coiled-coil region" evidence="1">
    <location>
        <begin position="42"/>
        <end position="93"/>
    </location>
</feature>
<keyword evidence="4" id="KW-0732">Signal</keyword>
<evidence type="ECO:0000256" key="1">
    <source>
        <dbReference type="SAM" id="Coils"/>
    </source>
</evidence>
<feature type="coiled-coil region" evidence="1">
    <location>
        <begin position="389"/>
        <end position="459"/>
    </location>
</feature>
<sequence length="538" mass="58315">MKRNKLAAGALALALGLSAVAPSFADDAVSTKKEVAATTLFKEKYALELEKAQKLYADATAKEKALNEAEVALAKAEERVKEAAAKYNSITWNENGDSALAEEVEQARRALALLTDKSAEDIRKAEDSKVRQWTYPTIKVVQDGAGSYTIQQQTGTSYEDVKVSEPVKKSFFGVNKDSQVQTTELEENPAYTGTQDPTAKTSYKYIAKDNTTEVEYNGRNVKGVNIDNENYTNVEALAKTKTKVESQVSERTDREFSVAYERYVNAWNVWNRTITKRLSAKEAAYQELLAAERAYDVAVTAHRAAKNAADPALKLYNEALVKLKASADAYNVVIVATNNGIEVKGENEAPAKKDVDYVGLQAAIDRANETLRAVELLEKLTPNTAANNRAKLNALVAEQKATIAKAEAILKAADKKVALVATAYAAEEEVTAEDVDALIKELDDNTDAIQKELKDLDKDVKVEDEKPAADDKKDEKPADEDKKDDKEDDKKVDTTKVVNKSANKTAGSNAKTGIAGVAGVAGVLAAASVAYAASKKNN</sequence>
<feature type="compositionally biased region" description="Basic and acidic residues" evidence="2">
    <location>
        <begin position="460"/>
        <end position="494"/>
    </location>
</feature>
<keyword evidence="3" id="KW-1133">Transmembrane helix</keyword>
<keyword evidence="6" id="KW-1185">Reference proteome</keyword>
<feature type="signal peptide" evidence="4">
    <location>
        <begin position="1"/>
        <end position="25"/>
    </location>
</feature>
<feature type="compositionally biased region" description="Polar residues" evidence="2">
    <location>
        <begin position="500"/>
        <end position="509"/>
    </location>
</feature>
<protein>
    <recommendedName>
        <fullName evidence="7">GA module</fullName>
    </recommendedName>
</protein>
<proteinExistence type="predicted"/>
<dbReference type="RefSeq" id="WP_410023999.1">
    <property type="nucleotide sequence ID" value="NZ_JBGMEG010000004.1"/>
</dbReference>
<comment type="caution">
    <text evidence="5">The sequence shown here is derived from an EMBL/GenBank/DDBJ whole genome shotgun (WGS) entry which is preliminary data.</text>
</comment>
<keyword evidence="1" id="KW-0175">Coiled coil</keyword>
<dbReference type="EMBL" id="JBGMEG010000004">
    <property type="protein sequence ID" value="MFO3717425.1"/>
    <property type="molecule type" value="Genomic_DNA"/>
</dbReference>
<name>A0ABW9MZY5_9FIRM</name>
<evidence type="ECO:0000256" key="4">
    <source>
        <dbReference type="SAM" id="SignalP"/>
    </source>
</evidence>
<dbReference type="Proteomes" id="UP001637993">
    <property type="component" value="Unassembled WGS sequence"/>
</dbReference>
<evidence type="ECO:0000256" key="2">
    <source>
        <dbReference type="SAM" id="MobiDB-lite"/>
    </source>
</evidence>
<gene>
    <name evidence="5" type="ORF">AB9Q04_03530</name>
</gene>
<feature type="region of interest" description="Disordered" evidence="2">
    <location>
        <begin position="460"/>
        <end position="511"/>
    </location>
</feature>
<evidence type="ECO:0000256" key="3">
    <source>
        <dbReference type="SAM" id="Phobius"/>
    </source>
</evidence>
<reference evidence="5 6" key="1">
    <citation type="journal article" date="2025" name="Anaerobe">
        <title>Description of Anaerococcus kampingiae sp. nov., Anaerococcus groningensis sp. nov., Anaerococcus martiniensis sp. nov., and Anaerococcus cruorum sp. nov., isolated from human clinical specimens.</title>
        <authorList>
            <person name="Boiten K.E."/>
            <person name="Meijer J."/>
            <person name="van Wezel E.M."/>
            <person name="Veloo A.C.M."/>
        </authorList>
    </citation>
    <scope>NUCLEOTIDE SEQUENCE [LARGE SCALE GENOMIC DNA]</scope>
    <source>
        <strain evidence="5 6">ENR1011</strain>
    </source>
</reference>
<keyword evidence="3" id="KW-0812">Transmembrane</keyword>
<feature type="chain" id="PRO_5047071577" description="GA module" evidence="4">
    <location>
        <begin position="26"/>
        <end position="538"/>
    </location>
</feature>
<evidence type="ECO:0008006" key="7">
    <source>
        <dbReference type="Google" id="ProtNLM"/>
    </source>
</evidence>